<dbReference type="PROSITE" id="PS50082">
    <property type="entry name" value="WD_REPEATS_2"/>
    <property type="match status" value="1"/>
</dbReference>
<evidence type="ECO:0000256" key="6">
    <source>
        <dbReference type="PROSITE-ProRule" id="PRU00221"/>
    </source>
</evidence>
<feature type="compositionally biased region" description="Low complexity" evidence="8">
    <location>
        <begin position="455"/>
        <end position="471"/>
    </location>
</feature>
<dbReference type="InterPro" id="IPR015048">
    <property type="entry name" value="DUF1899"/>
</dbReference>
<gene>
    <name evidence="10" type="primary">FGENESH: predicted gene_1.555</name>
    <name evidence="11" type="ORF">AAT19DRAFT_8992</name>
    <name evidence="10" type="ORF">BN2166_0005550</name>
</gene>
<dbReference type="InterPro" id="IPR015943">
    <property type="entry name" value="WD40/YVTN_repeat-like_dom_sf"/>
</dbReference>
<evidence type="ECO:0000313" key="11">
    <source>
        <dbReference type="EMBL" id="PRQ77924.1"/>
    </source>
</evidence>
<sequence>MSRFVRSSLFRHTYGSPAKPENRYDNIKISASAFDTNLVSASDKYLAVNWQASGGGAYVVTPLDITGKLPDIFPLVRAHTAPVLDTAFSPFDNELVASVGEDGKLALTRVDDQIIRDAWNRDRKDLPDMEPLWRENAHGRKAGHVKFNPVAQGVLATASTDVKIWDLEAQKSSYQSETHADMVQSIDWDWTGSTYATGCKDKKLRIFDPRAGSAAVTVVDSHSGVKGSRVLHLGNQDRIVTTGFSRTSDRQLFLWDARELNKGPIKQMNIDQSSGMLMPFFSAGTNVLFLAGKGDGNVRMYEYDNDELFYLSDYGSSQPQRGMCFAPAHAVNVEENEIARAYKAVGTTIEPVSFIVPRKSEAFQADLFPPAPSDQPALSAADWFGGKSSNPIMVDMETRKTSSSSEPVKPYKPTAAPAAAPASTPAPAPIEKSAPAPKAATPPRAASPPPPAPAPVAAAPRAATPPSAAPATNGTFATSNGGSKDDGEAAALREENEQLRADLAEKDAVIRELELKLERVKSALA</sequence>
<evidence type="ECO:0000256" key="4">
    <source>
        <dbReference type="ARBA" id="ARBA00023054"/>
    </source>
</evidence>
<dbReference type="SMART" id="SM01166">
    <property type="entry name" value="DUF1899"/>
    <property type="match status" value="1"/>
</dbReference>
<feature type="compositionally biased region" description="Polar residues" evidence="8">
    <location>
        <begin position="472"/>
        <end position="482"/>
    </location>
</feature>
<feature type="region of interest" description="Disordered" evidence="8">
    <location>
        <begin position="397"/>
        <end position="506"/>
    </location>
</feature>
<name>A0A0K3C4W7_RHOTO</name>
<dbReference type="SUPFAM" id="SSF50978">
    <property type="entry name" value="WD40 repeat-like"/>
    <property type="match status" value="1"/>
</dbReference>
<evidence type="ECO:0000256" key="7">
    <source>
        <dbReference type="RuleBase" id="RU280818"/>
    </source>
</evidence>
<dbReference type="SMART" id="SM00320">
    <property type="entry name" value="WD40"/>
    <property type="match status" value="4"/>
</dbReference>
<keyword evidence="12" id="KW-1185">Reference proteome</keyword>
<dbReference type="PANTHER" id="PTHR10856">
    <property type="entry name" value="CORONIN"/>
    <property type="match status" value="1"/>
</dbReference>
<dbReference type="OMA" id="NFQDDIY"/>
<dbReference type="InterPro" id="IPR036322">
    <property type="entry name" value="WD40_repeat_dom_sf"/>
</dbReference>
<keyword evidence="2 6" id="KW-0853">WD repeat</keyword>
<dbReference type="Pfam" id="PF16300">
    <property type="entry name" value="WD40_4"/>
    <property type="match status" value="1"/>
</dbReference>
<evidence type="ECO:0000256" key="5">
    <source>
        <dbReference type="ARBA" id="ARBA00023203"/>
    </source>
</evidence>
<organism evidence="10 12">
    <name type="scientific">Rhodotorula toruloides</name>
    <name type="common">Yeast</name>
    <name type="synonym">Rhodosporidium toruloides</name>
    <dbReference type="NCBI Taxonomy" id="5286"/>
    <lineage>
        <taxon>Eukaryota</taxon>
        <taxon>Fungi</taxon>
        <taxon>Dikarya</taxon>
        <taxon>Basidiomycota</taxon>
        <taxon>Pucciniomycotina</taxon>
        <taxon>Microbotryomycetes</taxon>
        <taxon>Sporidiobolales</taxon>
        <taxon>Sporidiobolaceae</taxon>
        <taxon>Rhodotorula</taxon>
    </lineage>
</organism>
<reference evidence="11 13" key="2">
    <citation type="journal article" date="2018" name="Elife">
        <title>Functional genomics of lipid metabolism in the oleaginous yeast Rhodosporidium toruloides.</title>
        <authorList>
            <person name="Coradetti S.T."/>
            <person name="Pinel D."/>
            <person name="Geiselman G."/>
            <person name="Ito M."/>
            <person name="Mondo S."/>
            <person name="Reilly M.C."/>
            <person name="Cheng Y.F."/>
            <person name="Bauer S."/>
            <person name="Grigoriev I."/>
            <person name="Gladden J.M."/>
            <person name="Simmons B.A."/>
            <person name="Brem R."/>
            <person name="Arkin A.P."/>
            <person name="Skerker J.M."/>
        </authorList>
    </citation>
    <scope>NUCLEOTIDE SEQUENCE [LARGE SCALE GENOMIC DNA]</scope>
    <source>
        <strain evidence="11 13">NBRC 0880</strain>
    </source>
</reference>
<feature type="domain" description="DUF1899" evidence="9">
    <location>
        <begin position="3"/>
        <end position="67"/>
    </location>
</feature>
<accession>A0A0K3C4W7</accession>
<reference evidence="10 12" key="1">
    <citation type="submission" date="2015-07" db="EMBL/GenBank/DDBJ databases">
        <authorList>
            <person name="Cajimat M.N.B."/>
            <person name="Milazzo M.L."/>
            <person name="Fulhorst C.F."/>
        </authorList>
    </citation>
    <scope>NUCLEOTIDE SEQUENCE [LARGE SCALE GENOMIC DNA]</scope>
    <source>
        <strain evidence="10">Single colony</strain>
    </source>
</reference>
<dbReference type="InterPro" id="IPR015505">
    <property type="entry name" value="Coronin"/>
</dbReference>
<feature type="repeat" description="WD" evidence="6">
    <location>
        <begin position="176"/>
        <end position="217"/>
    </location>
</feature>
<proteinExistence type="inferred from homology"/>
<dbReference type="GO" id="GO:0007015">
    <property type="term" value="P:actin filament organization"/>
    <property type="evidence" value="ECO:0007669"/>
    <property type="project" value="TreeGrafter"/>
</dbReference>
<evidence type="ECO:0000313" key="10">
    <source>
        <dbReference type="EMBL" id="CTR04694.1"/>
    </source>
</evidence>
<keyword evidence="3 7" id="KW-0677">Repeat</keyword>
<dbReference type="InterPro" id="IPR001680">
    <property type="entry name" value="WD40_rpt"/>
</dbReference>
<evidence type="ECO:0000256" key="8">
    <source>
        <dbReference type="SAM" id="MobiDB-lite"/>
    </source>
</evidence>
<dbReference type="PANTHER" id="PTHR10856:SF0">
    <property type="entry name" value="CORONIN"/>
    <property type="match status" value="1"/>
</dbReference>
<dbReference type="FunFam" id="2.130.10.10:FF:000502">
    <property type="entry name" value="Coronin"/>
    <property type="match status" value="1"/>
</dbReference>
<dbReference type="EMBL" id="CWKI01000001">
    <property type="protein sequence ID" value="CTR04694.1"/>
    <property type="molecule type" value="Genomic_DNA"/>
</dbReference>
<dbReference type="Proteomes" id="UP000239560">
    <property type="component" value="Unassembled WGS sequence"/>
</dbReference>
<keyword evidence="5" id="KW-0009">Actin-binding</keyword>
<dbReference type="EMBL" id="LCTV02000001">
    <property type="protein sequence ID" value="PRQ77924.1"/>
    <property type="molecule type" value="Genomic_DNA"/>
</dbReference>
<evidence type="ECO:0000259" key="9">
    <source>
        <dbReference type="SMART" id="SM01166"/>
    </source>
</evidence>
<feature type="compositionally biased region" description="Basic and acidic residues" evidence="8">
    <location>
        <begin position="483"/>
        <end position="506"/>
    </location>
</feature>
<evidence type="ECO:0000256" key="1">
    <source>
        <dbReference type="ARBA" id="ARBA00009482"/>
    </source>
</evidence>
<feature type="compositionally biased region" description="Low complexity" evidence="8">
    <location>
        <begin position="413"/>
        <end position="425"/>
    </location>
</feature>
<protein>
    <recommendedName>
        <fullName evidence="7">Coronin</fullName>
    </recommendedName>
</protein>
<dbReference type="STRING" id="5286.A0A0K3C4W7"/>
<dbReference type="SMART" id="SM01167">
    <property type="entry name" value="DUF1900"/>
    <property type="match status" value="1"/>
</dbReference>
<dbReference type="Gene3D" id="2.130.10.10">
    <property type="entry name" value="YVTN repeat-like/Quinoprotein amine dehydrogenase"/>
    <property type="match status" value="1"/>
</dbReference>
<dbReference type="Proteomes" id="UP000199069">
    <property type="component" value="Unassembled WGS sequence"/>
</dbReference>
<dbReference type="Pfam" id="PF00400">
    <property type="entry name" value="WD40"/>
    <property type="match status" value="1"/>
</dbReference>
<feature type="compositionally biased region" description="Low complexity" evidence="8">
    <location>
        <begin position="434"/>
        <end position="444"/>
    </location>
</feature>
<dbReference type="OrthoDB" id="1850764at2759"/>
<feature type="compositionally biased region" description="Pro residues" evidence="8">
    <location>
        <begin position="445"/>
        <end position="454"/>
    </location>
</feature>
<keyword evidence="4" id="KW-0175">Coiled coil</keyword>
<evidence type="ECO:0000256" key="3">
    <source>
        <dbReference type="ARBA" id="ARBA00022737"/>
    </source>
</evidence>
<evidence type="ECO:0000313" key="13">
    <source>
        <dbReference type="Proteomes" id="UP000239560"/>
    </source>
</evidence>
<evidence type="ECO:0000256" key="2">
    <source>
        <dbReference type="ARBA" id="ARBA00022574"/>
    </source>
</evidence>
<dbReference type="GO" id="GO:0051015">
    <property type="term" value="F:actin filament binding"/>
    <property type="evidence" value="ECO:0007669"/>
    <property type="project" value="TreeGrafter"/>
</dbReference>
<evidence type="ECO:0000313" key="12">
    <source>
        <dbReference type="Proteomes" id="UP000199069"/>
    </source>
</evidence>
<dbReference type="AlphaFoldDB" id="A0A0K3C4W7"/>
<comment type="similarity">
    <text evidence="1 7">Belongs to the WD repeat coronin family.</text>
</comment>
<dbReference type="Pfam" id="PF08953">
    <property type="entry name" value="DUF1899"/>
    <property type="match status" value="1"/>
</dbReference>